<dbReference type="PANTHER" id="PTHR16222:SF17">
    <property type="entry name" value="SELENOPROTEIN J"/>
    <property type="match status" value="1"/>
</dbReference>
<reference evidence="3" key="1">
    <citation type="submission" date="2025-08" db="UniProtKB">
        <authorList>
            <consortium name="Ensembl"/>
        </authorList>
    </citation>
    <scope>IDENTIFICATION</scope>
</reference>
<dbReference type="GeneTree" id="ENSGT00400000023530"/>
<keyword evidence="2" id="KW-0479">Metal-binding</keyword>
<evidence type="ECO:0000256" key="2">
    <source>
        <dbReference type="PIRSR" id="PIRSR605502-1"/>
    </source>
</evidence>
<dbReference type="Gene3D" id="1.10.4080.10">
    <property type="entry name" value="ADP-ribosylation/Crystallin J1"/>
    <property type="match status" value="1"/>
</dbReference>
<comment type="similarity">
    <text evidence="1">Belongs to the ADP-ribosylglycohydrolase family.</text>
</comment>
<evidence type="ECO:0000256" key="1">
    <source>
        <dbReference type="ARBA" id="ARBA00010702"/>
    </source>
</evidence>
<sequence>MALTVADRAIGAIIGAAVADAAAQPMHWIYNPDRLKEVLSDLEPYPEFRPESANPFYCRATGEQTCYGDQAYVLLESLSQCGDVDVKDLTERFYKFFGPGTVYDLPLNDPYRKKGGPKAVLPIDGPWRNGSLKAFIRNVDAGKEETGCDVDCQMDGVTKLAPVVAAFAGKPEMLEKVEKAIRVTQNNDMCVAATLAAARVLEHFILNGPDPKVLDAVIAQLSDPKRQNPQDLDKAVVAHIHQVKDNLAKQSHQLIPAVFHLSLIFSNVCPALPGAFQGALHGVLTLNRLDEAVRDTMRRGGCTASRASFIGACFGAQTGLQGVPESWTEKTLRFPLLLELAKSVVNKSQDV</sequence>
<dbReference type="InterPro" id="IPR036705">
    <property type="entry name" value="Ribosyl_crysJ1_sf"/>
</dbReference>
<evidence type="ECO:0000313" key="4">
    <source>
        <dbReference type="Proteomes" id="UP000261560"/>
    </source>
</evidence>
<dbReference type="STRING" id="30732.ENSOMEP00000015896"/>
<dbReference type="Proteomes" id="UP000261560">
    <property type="component" value="Unplaced"/>
</dbReference>
<dbReference type="InterPro" id="IPR050792">
    <property type="entry name" value="ADP-ribosylglycohydrolase"/>
</dbReference>
<dbReference type="OMA" id="NCSRANF"/>
<accession>A0A3B3CD95</accession>
<dbReference type="Ensembl" id="ENSOMET00000024216.1">
    <property type="protein sequence ID" value="ENSOMEP00000015896.1"/>
    <property type="gene ID" value="ENSOMEG00000017549.1"/>
</dbReference>
<feature type="binding site" evidence="2">
    <location>
        <position position="305"/>
    </location>
    <ligand>
        <name>Mg(2+)</name>
        <dbReference type="ChEBI" id="CHEBI:18420"/>
        <label>2</label>
    </ligand>
</feature>
<comment type="cofactor">
    <cofactor evidence="2">
        <name>Mg(2+)</name>
        <dbReference type="ChEBI" id="CHEBI:18420"/>
    </cofactor>
    <text evidence="2">Binds 2 magnesium ions per subunit.</text>
</comment>
<evidence type="ECO:0008006" key="5">
    <source>
        <dbReference type="Google" id="ProtNLM"/>
    </source>
</evidence>
<keyword evidence="2" id="KW-0460">Magnesium</keyword>
<proteinExistence type="inferred from homology"/>
<reference evidence="3" key="2">
    <citation type="submission" date="2025-09" db="UniProtKB">
        <authorList>
            <consortium name="Ensembl"/>
        </authorList>
    </citation>
    <scope>IDENTIFICATION</scope>
</reference>
<keyword evidence="4" id="KW-1185">Reference proteome</keyword>
<protein>
    <recommendedName>
        <fullName evidence="5">Selenoprotein J</fullName>
    </recommendedName>
</protein>
<dbReference type="Pfam" id="PF03747">
    <property type="entry name" value="ADP_ribosyl_GH"/>
    <property type="match status" value="1"/>
</dbReference>
<evidence type="ECO:0000313" key="3">
    <source>
        <dbReference type="Ensembl" id="ENSOMEP00000015896.1"/>
    </source>
</evidence>
<dbReference type="AlphaFoldDB" id="A0A3B3CD95"/>
<feature type="binding site" evidence="2">
    <location>
        <position position="65"/>
    </location>
    <ligand>
        <name>Mg(2+)</name>
        <dbReference type="ChEBI" id="CHEBI:18420"/>
        <label>1</label>
    </ligand>
</feature>
<organism evidence="3 4">
    <name type="scientific">Oryzias melastigma</name>
    <name type="common">Marine medaka</name>
    <dbReference type="NCBI Taxonomy" id="30732"/>
    <lineage>
        <taxon>Eukaryota</taxon>
        <taxon>Metazoa</taxon>
        <taxon>Chordata</taxon>
        <taxon>Craniata</taxon>
        <taxon>Vertebrata</taxon>
        <taxon>Euteleostomi</taxon>
        <taxon>Actinopterygii</taxon>
        <taxon>Neopterygii</taxon>
        <taxon>Teleostei</taxon>
        <taxon>Neoteleostei</taxon>
        <taxon>Acanthomorphata</taxon>
        <taxon>Ovalentaria</taxon>
        <taxon>Atherinomorphae</taxon>
        <taxon>Beloniformes</taxon>
        <taxon>Adrianichthyidae</taxon>
        <taxon>Oryziinae</taxon>
        <taxon>Oryzias</taxon>
    </lineage>
</organism>
<dbReference type="SUPFAM" id="SSF101478">
    <property type="entry name" value="ADP-ribosylglycohydrolase"/>
    <property type="match status" value="1"/>
</dbReference>
<dbReference type="InterPro" id="IPR005502">
    <property type="entry name" value="Ribosyl_crysJ1"/>
</dbReference>
<dbReference type="GO" id="GO:0046872">
    <property type="term" value="F:metal ion binding"/>
    <property type="evidence" value="ECO:0007669"/>
    <property type="project" value="UniProtKB-KW"/>
</dbReference>
<dbReference type="PANTHER" id="PTHR16222">
    <property type="entry name" value="ADP-RIBOSYLGLYCOHYDROLASE"/>
    <property type="match status" value="1"/>
</dbReference>
<dbReference type="PaxDb" id="30732-ENSOMEP00000015896"/>
<name>A0A3B3CD95_ORYME</name>